<evidence type="ECO:0000313" key="2">
    <source>
        <dbReference type="Proteomes" id="UP000053477"/>
    </source>
</evidence>
<dbReference type="EMBL" id="KQ086319">
    <property type="protein sequence ID" value="KLO05370.1"/>
    <property type="molecule type" value="Genomic_DNA"/>
</dbReference>
<evidence type="ECO:0000313" key="1">
    <source>
        <dbReference type="EMBL" id="KLO05370.1"/>
    </source>
</evidence>
<keyword evidence="2" id="KW-1185">Reference proteome</keyword>
<dbReference type="Proteomes" id="UP000053477">
    <property type="component" value="Unassembled WGS sequence"/>
</dbReference>
<proteinExistence type="predicted"/>
<reference evidence="1 2" key="1">
    <citation type="submission" date="2015-04" db="EMBL/GenBank/DDBJ databases">
        <title>Complete genome sequence of Schizopora paradoxa KUC8140, a cosmopolitan wood degrader in East Asia.</title>
        <authorList>
            <consortium name="DOE Joint Genome Institute"/>
            <person name="Min B."/>
            <person name="Park H."/>
            <person name="Jang Y."/>
            <person name="Kim J.-J."/>
            <person name="Kim K.H."/>
            <person name="Pangilinan J."/>
            <person name="Lipzen A."/>
            <person name="Riley R."/>
            <person name="Grigoriev I.V."/>
            <person name="Spatafora J.W."/>
            <person name="Choi I.-G."/>
        </authorList>
    </citation>
    <scope>NUCLEOTIDE SEQUENCE [LARGE SCALE GENOMIC DNA]</scope>
    <source>
        <strain evidence="1 2">KUC8140</strain>
    </source>
</reference>
<gene>
    <name evidence="1" type="ORF">SCHPADRAFT_729548</name>
</gene>
<name>A0A0H2R0Q0_9AGAM</name>
<sequence>MLLMSTSPFALGFWGFILTRRSLPLSYHTQWILKPTGLTVLVSENAHPRIGDADDFYFSIAGNLATVGFAIARRKYVCTANIEIESRDMFVSRSVDLPRTLVASWLQMYHFVFSYRNVSPGVDLRDCERLCYVKLHLVPNSGFLAFRCFLL</sequence>
<dbReference type="AlphaFoldDB" id="A0A0H2R0Q0"/>
<dbReference type="InParanoid" id="A0A0H2R0Q0"/>
<organism evidence="1 2">
    <name type="scientific">Schizopora paradoxa</name>
    <dbReference type="NCBI Taxonomy" id="27342"/>
    <lineage>
        <taxon>Eukaryota</taxon>
        <taxon>Fungi</taxon>
        <taxon>Dikarya</taxon>
        <taxon>Basidiomycota</taxon>
        <taxon>Agaricomycotina</taxon>
        <taxon>Agaricomycetes</taxon>
        <taxon>Hymenochaetales</taxon>
        <taxon>Schizoporaceae</taxon>
        <taxon>Schizopora</taxon>
    </lineage>
</organism>
<accession>A0A0H2R0Q0</accession>
<protein>
    <submittedName>
        <fullName evidence="1">Uncharacterized protein</fullName>
    </submittedName>
</protein>